<dbReference type="OrthoDB" id="3363836at2759"/>
<feature type="region of interest" description="Disordered" evidence="1">
    <location>
        <begin position="291"/>
        <end position="339"/>
    </location>
</feature>
<keyword evidence="2" id="KW-0472">Membrane</keyword>
<dbReference type="STRING" id="154538.A0A1M2V4U4"/>
<sequence>MKNGFKTVRLGHALATHQRKRDDCSTGGLYKSPTKGQVVDASQPVTISWDTSCLTATAVDIYLYAPSAARPIIHEWENVDYATGSYSATLQPGWWNSTSSVNLEITIIPAGEDLFMVSTPAGPLFTATYSGTADTAIAGAVEQVNNTPSDKHGLSKGAVAAAVLIPLLLLTSLGVAAYIKISRAKGKEKRQRYSQAIDKRMSTISTDWKSMTGAGANAAIRNSMAVSQDSGSRLSSFSFGAIRPSSTVVEGGHAGIGASTVFTRDPNPDAPQMSQLRPGLRTSAFENRVSRVSFAADPRPSTESRRPRQSRAFHVGNAPPLPEPMPSTDGSSSSSPILSPIQTVGALSLTAEDIRARMAGQEAVSRPSIDEVMPALSMMRTGGEGVTNHDDMLFKPQVAMPTLPSPTHQTPKSPIMGVMPMQPMPANVMSPDEMLRAYAKARTMGATSPGLPSPAAQYNGSGMRTLYSPDTASPVMPTSPESVYPSTPINRKSLAPTEYSKYDEDDAYVGTAE</sequence>
<dbReference type="EMBL" id="MNAD01001660">
    <property type="protein sequence ID" value="OJT02598.1"/>
    <property type="molecule type" value="Genomic_DNA"/>
</dbReference>
<keyword evidence="4" id="KW-1185">Reference proteome</keyword>
<feature type="transmembrane region" description="Helical" evidence="2">
    <location>
        <begin position="158"/>
        <end position="179"/>
    </location>
</feature>
<evidence type="ECO:0000313" key="3">
    <source>
        <dbReference type="EMBL" id="OJT02598.1"/>
    </source>
</evidence>
<dbReference type="OMA" id="KWWNDTT"/>
<dbReference type="Proteomes" id="UP000184267">
    <property type="component" value="Unassembled WGS sequence"/>
</dbReference>
<reference evidence="3 4" key="1">
    <citation type="submission" date="2016-10" db="EMBL/GenBank/DDBJ databases">
        <title>Genome sequence of the basidiomycete white-rot fungus Trametes pubescens.</title>
        <authorList>
            <person name="Makela M.R."/>
            <person name="Granchi Z."/>
            <person name="Peng M."/>
            <person name="De Vries R.P."/>
            <person name="Grigoriev I."/>
            <person name="Riley R."/>
            <person name="Hilden K."/>
        </authorList>
    </citation>
    <scope>NUCLEOTIDE SEQUENCE [LARGE SCALE GENOMIC DNA]</scope>
    <source>
        <strain evidence="3 4">FBCC735</strain>
    </source>
</reference>
<feature type="compositionally biased region" description="Polar residues" evidence="1">
    <location>
        <begin position="479"/>
        <end position="490"/>
    </location>
</feature>
<feature type="region of interest" description="Disordered" evidence="1">
    <location>
        <begin position="467"/>
        <end position="513"/>
    </location>
</feature>
<feature type="compositionally biased region" description="Low complexity" evidence="1">
    <location>
        <begin position="326"/>
        <end position="339"/>
    </location>
</feature>
<comment type="caution">
    <text evidence="3">The sequence shown here is derived from an EMBL/GenBank/DDBJ whole genome shotgun (WGS) entry which is preliminary data.</text>
</comment>
<organism evidence="3 4">
    <name type="scientific">Trametes pubescens</name>
    <name type="common">White-rot fungus</name>
    <dbReference type="NCBI Taxonomy" id="154538"/>
    <lineage>
        <taxon>Eukaryota</taxon>
        <taxon>Fungi</taxon>
        <taxon>Dikarya</taxon>
        <taxon>Basidiomycota</taxon>
        <taxon>Agaricomycotina</taxon>
        <taxon>Agaricomycetes</taxon>
        <taxon>Polyporales</taxon>
        <taxon>Polyporaceae</taxon>
        <taxon>Trametes</taxon>
    </lineage>
</organism>
<keyword evidence="2" id="KW-1133">Transmembrane helix</keyword>
<protein>
    <submittedName>
        <fullName evidence="3">Uncharacterized protein</fullName>
    </submittedName>
</protein>
<dbReference type="AlphaFoldDB" id="A0A1M2V4U4"/>
<accession>A0A1M2V4U4</accession>
<gene>
    <name evidence="3" type="ORF">TRAPUB_6862</name>
</gene>
<proteinExistence type="predicted"/>
<name>A0A1M2V4U4_TRAPU</name>
<evidence type="ECO:0000256" key="2">
    <source>
        <dbReference type="SAM" id="Phobius"/>
    </source>
</evidence>
<keyword evidence="2" id="KW-0812">Transmembrane</keyword>
<evidence type="ECO:0000256" key="1">
    <source>
        <dbReference type="SAM" id="MobiDB-lite"/>
    </source>
</evidence>
<evidence type="ECO:0000313" key="4">
    <source>
        <dbReference type="Proteomes" id="UP000184267"/>
    </source>
</evidence>